<dbReference type="KEGG" id="ccot:CCAX7_25910"/>
<evidence type="ECO:0000313" key="1">
    <source>
        <dbReference type="EMBL" id="BDI30540.1"/>
    </source>
</evidence>
<protein>
    <submittedName>
        <fullName evidence="1">Uncharacterized protein</fullName>
    </submittedName>
</protein>
<reference evidence="1 2" key="1">
    <citation type="journal article" date="2019" name="Int. J. Syst. Evol. Microbiol.">
        <title>Capsulimonas corticalis gen. nov., sp. nov., an aerobic capsulated bacterium, of a novel bacterial order, Capsulimonadales ord. nov., of the class Armatimonadia of the phylum Armatimonadetes.</title>
        <authorList>
            <person name="Li J."/>
            <person name="Kudo C."/>
            <person name="Tonouchi A."/>
        </authorList>
    </citation>
    <scope>NUCLEOTIDE SEQUENCE [LARGE SCALE GENOMIC DNA]</scope>
    <source>
        <strain evidence="1 2">AX-7</strain>
    </source>
</reference>
<keyword evidence="2" id="KW-1185">Reference proteome</keyword>
<organism evidence="1 2">
    <name type="scientific">Capsulimonas corticalis</name>
    <dbReference type="NCBI Taxonomy" id="2219043"/>
    <lineage>
        <taxon>Bacteria</taxon>
        <taxon>Bacillati</taxon>
        <taxon>Armatimonadota</taxon>
        <taxon>Armatimonadia</taxon>
        <taxon>Capsulimonadales</taxon>
        <taxon>Capsulimonadaceae</taxon>
        <taxon>Capsulimonas</taxon>
    </lineage>
</organism>
<evidence type="ECO:0000313" key="2">
    <source>
        <dbReference type="Proteomes" id="UP000287394"/>
    </source>
</evidence>
<accession>A0A402CVV2</accession>
<gene>
    <name evidence="1" type="ORF">CCAX7_25910</name>
</gene>
<dbReference type="EMBL" id="AP025739">
    <property type="protein sequence ID" value="BDI30540.1"/>
    <property type="molecule type" value="Genomic_DNA"/>
</dbReference>
<dbReference type="AlphaFoldDB" id="A0A402CVV2"/>
<sequence>MRVTLTDIKNNDAEFFDRVRNAPVFISTVNRLGLQVDIGISQHNAVFQIWKPSWVLQRPPGHDRTLRIHFEAKDRREMRVEVGPEPWIASLDSKPELRATLVPMLERKARVISALRGRLIGAADIPAQFEANTYRLLAPTNTASHGIVKFSGCGYGDDPSVDQAARWFAQVIEVVTPIIDSVAARHQEG</sequence>
<proteinExistence type="predicted"/>
<dbReference type="Proteomes" id="UP000287394">
    <property type="component" value="Chromosome"/>
</dbReference>
<name>A0A402CVV2_9BACT</name>